<dbReference type="PANTHER" id="PTHR11085:SF8">
    <property type="entry name" value="NAD-DEPENDENT HISTONE DEACETYLASE HST3"/>
    <property type="match status" value="1"/>
</dbReference>
<comment type="similarity">
    <text evidence="1">Belongs to the sirtuin family. Class I subfamily.</text>
</comment>
<dbReference type="PROSITE" id="PS50305">
    <property type="entry name" value="SIRTUIN"/>
    <property type="match status" value="1"/>
</dbReference>
<evidence type="ECO:0000256" key="3">
    <source>
        <dbReference type="ARBA" id="ARBA00023027"/>
    </source>
</evidence>
<dbReference type="Proteomes" id="UP001295740">
    <property type="component" value="Unassembled WGS sequence"/>
</dbReference>
<accession>A0AAI8VR03</accession>
<keyword evidence="2" id="KW-0808">Transferase</keyword>
<reference evidence="8" key="1">
    <citation type="submission" date="2023-10" db="EMBL/GenBank/DDBJ databases">
        <authorList>
            <person name="Hackl T."/>
        </authorList>
    </citation>
    <scope>NUCLEOTIDE SEQUENCE</scope>
</reference>
<organism evidence="8 9">
    <name type="scientific">Anthostomella pinea</name>
    <dbReference type="NCBI Taxonomy" id="933095"/>
    <lineage>
        <taxon>Eukaryota</taxon>
        <taxon>Fungi</taxon>
        <taxon>Dikarya</taxon>
        <taxon>Ascomycota</taxon>
        <taxon>Pezizomycotina</taxon>
        <taxon>Sordariomycetes</taxon>
        <taxon>Xylariomycetidae</taxon>
        <taxon>Xylariales</taxon>
        <taxon>Xylariaceae</taxon>
        <taxon>Anthostomella</taxon>
    </lineage>
</organism>
<evidence type="ECO:0000256" key="2">
    <source>
        <dbReference type="ARBA" id="ARBA00022679"/>
    </source>
</evidence>
<feature type="compositionally biased region" description="Polar residues" evidence="6">
    <location>
        <begin position="105"/>
        <end position="118"/>
    </location>
</feature>
<dbReference type="InterPro" id="IPR003000">
    <property type="entry name" value="Sirtuin"/>
</dbReference>
<evidence type="ECO:0000256" key="5">
    <source>
        <dbReference type="SAM" id="Coils"/>
    </source>
</evidence>
<feature type="compositionally biased region" description="Polar residues" evidence="6">
    <location>
        <begin position="172"/>
        <end position="200"/>
    </location>
</feature>
<dbReference type="AlphaFoldDB" id="A0AAI8VR03"/>
<gene>
    <name evidence="8" type="ORF">KHLLAP_LOCUS12944</name>
</gene>
<dbReference type="GO" id="GO:0005634">
    <property type="term" value="C:nucleus"/>
    <property type="evidence" value="ECO:0007669"/>
    <property type="project" value="TreeGrafter"/>
</dbReference>
<feature type="region of interest" description="Disordered" evidence="6">
    <location>
        <begin position="853"/>
        <end position="878"/>
    </location>
</feature>
<evidence type="ECO:0000313" key="8">
    <source>
        <dbReference type="EMBL" id="CAJ2512476.1"/>
    </source>
</evidence>
<evidence type="ECO:0000259" key="7">
    <source>
        <dbReference type="PROSITE" id="PS50305"/>
    </source>
</evidence>
<feature type="compositionally biased region" description="Basic residues" evidence="6">
    <location>
        <begin position="735"/>
        <end position="744"/>
    </location>
</feature>
<sequence length="1099" mass="120422">MPTVQITPTSDELLQRVADTVGKTRRMVIVTGAGISTSSGIPDFQSENGLYSLIQQQFERAKASGRTEPEDETAEFSIGDSPAKRRRISQPDLRELPSKMPIPNPRTSNVQNLQQESSMPAAGSPIDIEAPPLPRQDQTTEIPAAATPAQSSRRLTRSQMVSLPPSLPTRLVEQSTQSSPRQESVFSALHDSSASSQTGVSPRCSDSGPRGSPTRASTPKVVPHGENFTSSPLSSPPPVLFDPYDNANTTTDSSSEGSSACSETSDSDYTHQSFEFISSQTSNSNLRNMKGRDLFDCNIWADPLKTAVFYQFATSLRQKAKDVEPTTTHRFIARMRDVGKLARVYTQNIDEIEKKIGLSTDLRHGAGNKRRKSAKQQLAGPDKDAKGSTEAPNGDDDDVVDTAQAAQDSEDAIRNKLRSSPIHDKGVECVFLHGSLHALRCFACGKRCNWDQDGRELRTMSGQQPECPHCAGATAARQEKGKRALGVGKLRPDIVLYGEDNPQNDLISRIWKHDVSAGPDLLLILGTSLRVHGLKAMVKDFAKSVHSRGGKVVFVNLTKPSESAWGDVIDYWIEWDCDAWVQDLQGRKPRLWLSSDEIQELDKQKRDALAEKKRESLKKRKDLLEKRRHTIEVSKSRPPPKNPSAMRNDYGCGAYVIWDIFQALAVIGNRPFDNLGYIPSPSPAQLPAVAPSPAVRPKPQPVPQPESEAAPELVPIPKQVEPIPKQLEPTPKLPKQAKTKKPRKSATAALTAKADSTIRLSSSYSGVAEQEVRPAVKANLVAKHVGKDQYVKAAKGLERTGKQSTSARMAVLTPPPVSSVLQGSSITAAVKTNPRRRKRKAMYGCEDVGHTLALSRPRPTLPPQDHSYVPSPEAHQAGKGDHAESVLLVIGNVGDDGQHHSKDDHAEQESVPLALGNVGDHGRRYGLGEGSGDAAHEPRYQHFRDGGRYAGSALDKLPPLNSNWEHSPPKKIEPWECPVEPPPPPKIPVAGLRPTLGCARTAQYLYDGRQVTHPMVYSGRRQVTHPMIYSVGRQVTHPMIYSDPLVGLQYSTNQRMIPHAQQSNPRDDSTPSPSDQLHWEIQMAQGRFPPSFLTRQSAL</sequence>
<keyword evidence="3" id="KW-0520">NAD</keyword>
<feature type="domain" description="Deacetylase sirtuin-type" evidence="7">
    <location>
        <begin position="7"/>
        <end position="604"/>
    </location>
</feature>
<comment type="caution">
    <text evidence="4">Lacks conserved residue(s) required for the propagation of feature annotation.</text>
</comment>
<dbReference type="InterPro" id="IPR029035">
    <property type="entry name" value="DHS-like_NAD/FAD-binding_dom"/>
</dbReference>
<keyword evidence="5" id="KW-0175">Coiled coil</keyword>
<evidence type="ECO:0000256" key="6">
    <source>
        <dbReference type="SAM" id="MobiDB-lite"/>
    </source>
</evidence>
<feature type="compositionally biased region" description="Pro residues" evidence="6">
    <location>
        <begin position="694"/>
        <end position="704"/>
    </location>
</feature>
<protein>
    <submittedName>
        <fullName evidence="8">Uu.00g054910.m01.CDS01</fullName>
    </submittedName>
</protein>
<evidence type="ECO:0000256" key="1">
    <source>
        <dbReference type="ARBA" id="ARBA00006924"/>
    </source>
</evidence>
<dbReference type="Gene3D" id="3.40.50.1220">
    <property type="entry name" value="TPP-binding domain"/>
    <property type="match status" value="2"/>
</dbReference>
<name>A0AAI8VR03_9PEZI</name>
<dbReference type="PANTHER" id="PTHR11085">
    <property type="entry name" value="NAD-DEPENDENT PROTEIN DEACYLASE SIRTUIN-5, MITOCHONDRIAL-RELATED"/>
    <property type="match status" value="1"/>
</dbReference>
<dbReference type="EMBL" id="CAUWAG010000019">
    <property type="protein sequence ID" value="CAJ2512476.1"/>
    <property type="molecule type" value="Genomic_DNA"/>
</dbReference>
<feature type="compositionally biased region" description="Polar residues" evidence="6">
    <location>
        <begin position="148"/>
        <end position="161"/>
    </location>
</feature>
<feature type="region of interest" description="Disordered" evidence="6">
    <location>
        <begin position="61"/>
        <end position="266"/>
    </location>
</feature>
<comment type="caution">
    <text evidence="8">The sequence shown here is derived from an EMBL/GenBank/DDBJ whole genome shotgun (WGS) entry which is preliminary data.</text>
</comment>
<evidence type="ECO:0000256" key="4">
    <source>
        <dbReference type="PROSITE-ProRule" id="PRU00236"/>
    </source>
</evidence>
<proteinExistence type="inferred from homology"/>
<dbReference type="SUPFAM" id="SSF52467">
    <property type="entry name" value="DHS-like NAD/FAD-binding domain"/>
    <property type="match status" value="1"/>
</dbReference>
<dbReference type="Pfam" id="PF02146">
    <property type="entry name" value="SIR2"/>
    <property type="match status" value="3"/>
</dbReference>
<evidence type="ECO:0000313" key="9">
    <source>
        <dbReference type="Proteomes" id="UP001295740"/>
    </source>
</evidence>
<keyword evidence="9" id="KW-1185">Reference proteome</keyword>
<feature type="coiled-coil region" evidence="5">
    <location>
        <begin position="598"/>
        <end position="627"/>
    </location>
</feature>
<dbReference type="InterPro" id="IPR050134">
    <property type="entry name" value="NAD-dep_sirtuin_deacylases"/>
</dbReference>
<feature type="compositionally biased region" description="Low complexity" evidence="6">
    <location>
        <begin position="249"/>
        <end position="264"/>
    </location>
</feature>
<feature type="region of interest" description="Disordered" evidence="6">
    <location>
        <begin position="363"/>
        <end position="399"/>
    </location>
</feature>
<dbReference type="InterPro" id="IPR026590">
    <property type="entry name" value="Ssirtuin_cat_dom"/>
</dbReference>
<feature type="region of interest" description="Disordered" evidence="6">
    <location>
        <begin position="685"/>
        <end position="752"/>
    </location>
</feature>
<dbReference type="GO" id="GO:0017136">
    <property type="term" value="F:histone deacetylase activity, NAD-dependent"/>
    <property type="evidence" value="ECO:0007669"/>
    <property type="project" value="TreeGrafter"/>
</dbReference>
<dbReference type="GO" id="GO:0070403">
    <property type="term" value="F:NAD+ binding"/>
    <property type="evidence" value="ECO:0007669"/>
    <property type="project" value="InterPro"/>
</dbReference>